<feature type="chain" id="PRO_5043997702" description="PKD domain-containing protein" evidence="2">
    <location>
        <begin position="29"/>
        <end position="283"/>
    </location>
</feature>
<evidence type="ECO:0008006" key="4">
    <source>
        <dbReference type="Google" id="ProtNLM"/>
    </source>
</evidence>
<evidence type="ECO:0000313" key="3">
    <source>
        <dbReference type="EMBL" id="XBX82915.1"/>
    </source>
</evidence>
<proteinExistence type="predicted"/>
<accession>A0AAU7WB29</accession>
<gene>
    <name evidence="3" type="ORF">ABIQ69_03040</name>
</gene>
<organism evidence="3">
    <name type="scientific">Agromyces sp. G08B096</name>
    <dbReference type="NCBI Taxonomy" id="3156399"/>
    <lineage>
        <taxon>Bacteria</taxon>
        <taxon>Bacillati</taxon>
        <taxon>Actinomycetota</taxon>
        <taxon>Actinomycetes</taxon>
        <taxon>Micrococcales</taxon>
        <taxon>Microbacteriaceae</taxon>
        <taxon>Agromyces</taxon>
    </lineage>
</organism>
<dbReference type="EMBL" id="CP158374">
    <property type="protein sequence ID" value="XBX82915.1"/>
    <property type="molecule type" value="Genomic_DNA"/>
</dbReference>
<feature type="signal peptide" evidence="2">
    <location>
        <begin position="1"/>
        <end position="28"/>
    </location>
</feature>
<evidence type="ECO:0000256" key="1">
    <source>
        <dbReference type="SAM" id="MobiDB-lite"/>
    </source>
</evidence>
<feature type="region of interest" description="Disordered" evidence="1">
    <location>
        <begin position="68"/>
        <end position="105"/>
    </location>
</feature>
<reference evidence="3" key="1">
    <citation type="submission" date="2024-05" db="EMBL/GenBank/DDBJ databases">
        <authorList>
            <person name="Yu L."/>
        </authorList>
    </citation>
    <scope>NUCLEOTIDE SEQUENCE</scope>
    <source>
        <strain evidence="3">G08B096</strain>
    </source>
</reference>
<protein>
    <recommendedName>
        <fullName evidence="4">PKD domain-containing protein</fullName>
    </recommendedName>
</protein>
<name>A0AAU7WB29_9MICO</name>
<keyword evidence="2" id="KW-0732">Signal</keyword>
<sequence>MARRQRVLMRSVGALAAASVLVLSPWLAAGASVQEPDFDGFVQGALGAEPDEYGDIQDVVHLVGEYAGGGNEGPGTGPVVVSRPISEAPPPPPPPIPENCSPTDPRDACRVDPTVPAPPPGEPTVTLRDIASFRPTIPLDTMEPDGWAVVGLPANFVSEASVQVVSGSLLGRPAEVRFTPVGYSWSSSGASGVASESPGATWAELGLEEFSPTPTSLVFVERGRYDVQPTVTYVAEYRFNGSVWRAIAGTLDLPAPVRSVLVGEIDSVLVAGDCQARPTGPGC</sequence>
<dbReference type="AlphaFoldDB" id="A0AAU7WB29"/>
<evidence type="ECO:0000256" key="2">
    <source>
        <dbReference type="SAM" id="SignalP"/>
    </source>
</evidence>
<dbReference type="RefSeq" id="WP_350348931.1">
    <property type="nucleotide sequence ID" value="NZ_CP158374.1"/>
</dbReference>
<feature type="compositionally biased region" description="Pro residues" evidence="1">
    <location>
        <begin position="87"/>
        <end position="97"/>
    </location>
</feature>